<feature type="domain" description="GMIP/FCHO2-like FCH" evidence="8">
    <location>
        <begin position="18"/>
        <end position="264"/>
    </location>
</feature>
<organism evidence="11">
    <name type="scientific">Hydatigena taeniaeformis</name>
    <name type="common">Feline tapeworm</name>
    <name type="synonym">Taenia taeniaeformis</name>
    <dbReference type="NCBI Taxonomy" id="6205"/>
    <lineage>
        <taxon>Eukaryota</taxon>
        <taxon>Metazoa</taxon>
        <taxon>Spiralia</taxon>
        <taxon>Lophotrochozoa</taxon>
        <taxon>Platyhelminthes</taxon>
        <taxon>Cestoda</taxon>
        <taxon>Eucestoda</taxon>
        <taxon>Cyclophyllidea</taxon>
        <taxon>Taeniidae</taxon>
        <taxon>Hydatigera</taxon>
    </lineage>
</organism>
<dbReference type="InterPro" id="IPR027267">
    <property type="entry name" value="AH/BAR_dom_sf"/>
</dbReference>
<evidence type="ECO:0000256" key="5">
    <source>
        <dbReference type="SAM" id="Coils"/>
    </source>
</evidence>
<evidence type="ECO:0000256" key="6">
    <source>
        <dbReference type="SAM" id="MobiDB-lite"/>
    </source>
</evidence>
<dbReference type="AlphaFoldDB" id="A0A158REL3"/>
<feature type="compositionally biased region" description="Polar residues" evidence="6">
    <location>
        <begin position="297"/>
        <end position="307"/>
    </location>
</feature>
<feature type="region of interest" description="Disordered" evidence="6">
    <location>
        <begin position="283"/>
        <end position="315"/>
    </location>
</feature>
<dbReference type="InterPro" id="IPR018808">
    <property type="entry name" value="Muniscin_C"/>
</dbReference>
<dbReference type="InterPro" id="IPR054713">
    <property type="entry name" value="GMIP/FCHO2-like_FCH"/>
</dbReference>
<dbReference type="GO" id="GO:0005905">
    <property type="term" value="C:clathrin-coated pit"/>
    <property type="evidence" value="ECO:0007669"/>
    <property type="project" value="UniProtKB-KW"/>
</dbReference>
<reference evidence="9 10" key="2">
    <citation type="submission" date="2018-11" db="EMBL/GenBank/DDBJ databases">
        <authorList>
            <consortium name="Pathogen Informatics"/>
        </authorList>
    </citation>
    <scope>NUCLEOTIDE SEQUENCE [LARGE SCALE GENOMIC DNA]</scope>
</reference>
<dbReference type="SUPFAM" id="SSF103657">
    <property type="entry name" value="BAR/IMD domain-like"/>
    <property type="match status" value="1"/>
</dbReference>
<feature type="region of interest" description="Disordered" evidence="6">
    <location>
        <begin position="330"/>
        <end position="363"/>
    </location>
</feature>
<dbReference type="Pfam" id="PF22699">
    <property type="entry name" value="GMIP-like_FCH"/>
    <property type="match status" value="1"/>
</dbReference>
<evidence type="ECO:0000313" key="11">
    <source>
        <dbReference type="WBParaSite" id="TTAC_0000753801-mRNA-1"/>
    </source>
</evidence>
<feature type="domain" description="Muniscin C-terminal" evidence="7">
    <location>
        <begin position="790"/>
        <end position="1098"/>
    </location>
</feature>
<feature type="region of interest" description="Disordered" evidence="6">
    <location>
        <begin position="443"/>
        <end position="478"/>
    </location>
</feature>
<keyword evidence="2 5" id="KW-0175">Coiled coil</keyword>
<dbReference type="EMBL" id="UYWX01020379">
    <property type="protein sequence ID" value="VDM31917.1"/>
    <property type="molecule type" value="Genomic_DNA"/>
</dbReference>
<evidence type="ECO:0000313" key="10">
    <source>
        <dbReference type="Proteomes" id="UP000274429"/>
    </source>
</evidence>
<evidence type="ECO:0000256" key="2">
    <source>
        <dbReference type="ARBA" id="ARBA00023054"/>
    </source>
</evidence>
<accession>A0A158REL3</accession>
<gene>
    <name evidence="9" type="ORF">TTAC_LOCUS7523</name>
</gene>
<dbReference type="GO" id="GO:0005737">
    <property type="term" value="C:cytoplasm"/>
    <property type="evidence" value="ECO:0007669"/>
    <property type="project" value="TreeGrafter"/>
</dbReference>
<proteinExistence type="predicted"/>
<dbReference type="Pfam" id="PF10291">
    <property type="entry name" value="muHD"/>
    <property type="match status" value="1"/>
</dbReference>
<dbReference type="PANTHER" id="PTHR23065">
    <property type="entry name" value="PROLINE-SERINE-THREONINE PHOSPHATASE INTERACTING PROTEIN 1"/>
    <property type="match status" value="1"/>
</dbReference>
<keyword evidence="3" id="KW-0472">Membrane</keyword>
<dbReference type="GO" id="GO:0005886">
    <property type="term" value="C:plasma membrane"/>
    <property type="evidence" value="ECO:0007669"/>
    <property type="project" value="TreeGrafter"/>
</dbReference>
<evidence type="ECO:0000313" key="9">
    <source>
        <dbReference type="EMBL" id="VDM31917.1"/>
    </source>
</evidence>
<feature type="compositionally biased region" description="Polar residues" evidence="6">
    <location>
        <begin position="330"/>
        <end position="360"/>
    </location>
</feature>
<sequence>MSVDDMFSHAFWGEKNLGFECLSQNMKTSFKSTSEFCDFLRDVNTVEENYAKALCKLAKQAASYTSAGNLKLWWSSLSLFLEKSISLRTNLESERLNIWRDVQKYLDELQKKQRNFKESESNTQEVVHSFQVATSHLQKAKELYHTRYKEYERIRLNETHSTRDVEKAETKLKKAQDEYKYYVEKYNNLRLQFVDKMRSSCNHFEEMEVAHLTQMCEFFGRFSEALVQSRSTDLSLATDFNQRRSLELTPNRLLLNMIEERGTGCQEPLPAEFEDVEVAAAFPSTTDESRVGGSNDAGPTSKSSTPCPSHLLPGSNSLRAASALPAFGSQESPMVSHQSPLEPSWQSSLSEINGTHSNGSGRRAGILFQRRNRQNSAGLEIDTASVNSSGSTTGSFAQRLANVRNLARLPRRTSNSPSEMAVKITQPPASTCLKVDDEGYNIRPANPWAREHSESPSSSSSSRSSSSSSPSEKTFKGLKVSRSYPLPLQSFSVRAIAMGSGGMGGGSARGSVGNRGICRGGGGGVEVSSSSTAASGAWQTWVKAKEVNIRPLGDLSPGVAERTLSASTPQASLRSPVTLNARDFRRPHTSADKPFVDISPATSTAIGIVRSGGVMGGRSVSVSTAPLVPILPPPPGQDTTFSRRGCRTQLRRNESSKTLDLTSQDNAESFNPFGLLKRDESTPTPKTIGSWEAIFKTSDDTTETYDRLIDLRDDSIEAKTTSTPSQADSTAPKVESMLKLSTSFAFTQVCHAPLAAVEDDDTSTPPPPPLQIPRFPTEPRALPPPIPPLPIAIALTETWRAQFPNGGGSSFTTTERPAQSLFGQVTLAVAREDLRLLTHPQISSLKPLVLIFSRAQRMNSVRAPFSGVSIQLESGEGMGQYRVKIPGDLLYHYLVESQSKVGDENEEEYMRLCLLEYSVEATGLPPPITMCTFWRCEKSTTDFRLDYFVQWPKWSSSSSLSLSDNYEANASEISCQDLRVNLLVDGGVVRMQSRPLGTWNIEQTRASWNIPLTAGDAHHQQHPGVDVSGNIRAKFFLTHGPGTPQPVALQFCRDGGCLPSGAILSLGAESLPGGGGGGGGGYRLTMCKYRLLGDRYFCDPPVPVRMMTQCLPLPSPSSSKAQSFG</sequence>
<evidence type="ECO:0000259" key="8">
    <source>
        <dbReference type="Pfam" id="PF22699"/>
    </source>
</evidence>
<dbReference type="Proteomes" id="UP000274429">
    <property type="component" value="Unassembled WGS sequence"/>
</dbReference>
<dbReference type="OrthoDB" id="5593455at2759"/>
<dbReference type="GO" id="GO:0006897">
    <property type="term" value="P:endocytosis"/>
    <property type="evidence" value="ECO:0007669"/>
    <property type="project" value="UniProtKB-KW"/>
</dbReference>
<keyword evidence="1" id="KW-0254">Endocytosis</keyword>
<evidence type="ECO:0000259" key="7">
    <source>
        <dbReference type="Pfam" id="PF10291"/>
    </source>
</evidence>
<dbReference type="PANTHER" id="PTHR23065:SF15">
    <property type="entry name" value="AT02057P"/>
    <property type="match status" value="1"/>
</dbReference>
<feature type="compositionally biased region" description="Low complexity" evidence="6">
    <location>
        <begin position="455"/>
        <end position="472"/>
    </location>
</feature>
<keyword evidence="3" id="KW-0168">Coated pit</keyword>
<dbReference type="WBParaSite" id="TTAC_0000753801-mRNA-1">
    <property type="protein sequence ID" value="TTAC_0000753801-mRNA-1"/>
    <property type="gene ID" value="TTAC_0000753801"/>
</dbReference>
<keyword evidence="10" id="KW-1185">Reference proteome</keyword>
<protein>
    <submittedName>
        <fullName evidence="11">F-BAR domain-containing protein</fullName>
    </submittedName>
</protein>
<feature type="coiled-coil region" evidence="5">
    <location>
        <begin position="158"/>
        <end position="192"/>
    </location>
</feature>
<dbReference type="Gene3D" id="1.20.1270.60">
    <property type="entry name" value="Arfaptin homology (AH) domain/BAR domain"/>
    <property type="match status" value="1"/>
</dbReference>
<dbReference type="STRING" id="6205.A0A158REL3"/>
<name>A0A158REL3_HYDTA</name>
<comment type="subcellular location">
    <subcellularLocation>
        <location evidence="4">Membrane</location>
        <location evidence="4">Coated pit</location>
    </subcellularLocation>
</comment>
<reference evidence="11" key="1">
    <citation type="submission" date="2016-04" db="UniProtKB">
        <authorList>
            <consortium name="WormBaseParasite"/>
        </authorList>
    </citation>
    <scope>IDENTIFICATION</scope>
</reference>
<evidence type="ECO:0000256" key="1">
    <source>
        <dbReference type="ARBA" id="ARBA00022583"/>
    </source>
</evidence>
<evidence type="ECO:0000256" key="3">
    <source>
        <dbReference type="ARBA" id="ARBA00023176"/>
    </source>
</evidence>
<evidence type="ECO:0000256" key="4">
    <source>
        <dbReference type="ARBA" id="ARBA00037878"/>
    </source>
</evidence>